<evidence type="ECO:0000256" key="5">
    <source>
        <dbReference type="PROSITE-ProRule" id="PRU00277"/>
    </source>
</evidence>
<reference evidence="8 9" key="2">
    <citation type="submission" date="2018-07" db="EMBL/GenBank/DDBJ databases">
        <title>Pontibacter sp. 2b14 genomic sequence and assembly.</title>
        <authorList>
            <person name="Du Z.-J."/>
        </authorList>
    </citation>
    <scope>NUCLEOTIDE SEQUENCE [LARGE SCALE GENOMIC DNA]</scope>
    <source>
        <strain evidence="8 9">2b14</strain>
    </source>
</reference>
<dbReference type="InterPro" id="IPR001179">
    <property type="entry name" value="PPIase_FKBP_dom"/>
</dbReference>
<dbReference type="Gene3D" id="3.10.50.40">
    <property type="match status" value="2"/>
</dbReference>
<evidence type="ECO:0000259" key="7">
    <source>
        <dbReference type="PROSITE" id="PS50059"/>
    </source>
</evidence>
<evidence type="ECO:0000256" key="6">
    <source>
        <dbReference type="RuleBase" id="RU003915"/>
    </source>
</evidence>
<evidence type="ECO:0000256" key="1">
    <source>
        <dbReference type="ARBA" id="ARBA00000971"/>
    </source>
</evidence>
<keyword evidence="3 5" id="KW-0697">Rotamase</keyword>
<reference evidence="8 9" key="1">
    <citation type="submission" date="2018-06" db="EMBL/GenBank/DDBJ databases">
        <authorList>
            <person name="Liu Z.-W."/>
        </authorList>
    </citation>
    <scope>NUCLEOTIDE SEQUENCE [LARGE SCALE GENOMIC DNA]</scope>
    <source>
        <strain evidence="8 9">2b14</strain>
    </source>
</reference>
<evidence type="ECO:0000256" key="2">
    <source>
        <dbReference type="ARBA" id="ARBA00006577"/>
    </source>
</evidence>
<dbReference type="FunFam" id="3.10.50.40:FF:000006">
    <property type="entry name" value="Peptidyl-prolyl cis-trans isomerase"/>
    <property type="match status" value="1"/>
</dbReference>
<gene>
    <name evidence="8" type="ORF">DP923_02510</name>
</gene>
<dbReference type="EMBL" id="QMDV01000001">
    <property type="protein sequence ID" value="RAU83955.1"/>
    <property type="molecule type" value="Genomic_DNA"/>
</dbReference>
<dbReference type="AlphaFoldDB" id="A0A364RI52"/>
<evidence type="ECO:0000313" key="9">
    <source>
        <dbReference type="Proteomes" id="UP000251692"/>
    </source>
</evidence>
<evidence type="ECO:0000256" key="4">
    <source>
        <dbReference type="ARBA" id="ARBA00023235"/>
    </source>
</evidence>
<name>A0A364RI52_9BACT</name>
<sequence>MLSKSKFLLPVLAGALLLQGCKGNKDEFHTTDGLTYKIYSQNDKGVYENKGEVNLADSTGAKIGQVVTLQMSYKNAEDSLLFNSRENRTPIMLPVMKSPFKGSLEQALMSMQAGDSGVFKINADSLFAKSFGGQPLPPFIKKGSDLTFFIKVDKIQSEQDAMASQQKMMEEQMKGAAERAEKQTVVDDAKIQEYIKANNLQNVQKTESGVYYVITQPGKGPKAAAGNLVSVHYKGMFLDGKEFDSSYNNPMSGGKPFEFPLGQGQVIPGWDDGIKMLNKGSKAILLIPSPLAYGEQERGPDMPANSILRFDVELVDVKN</sequence>
<dbReference type="InterPro" id="IPR046357">
    <property type="entry name" value="PPIase_dom_sf"/>
</dbReference>
<evidence type="ECO:0000313" key="8">
    <source>
        <dbReference type="EMBL" id="RAU83955.1"/>
    </source>
</evidence>
<dbReference type="PROSITE" id="PS50059">
    <property type="entry name" value="FKBP_PPIASE"/>
    <property type="match status" value="1"/>
</dbReference>
<dbReference type="Proteomes" id="UP000251692">
    <property type="component" value="Unassembled WGS sequence"/>
</dbReference>
<dbReference type="PANTHER" id="PTHR43811:SF19">
    <property type="entry name" value="39 KDA FK506-BINDING NUCLEAR PROTEIN"/>
    <property type="match status" value="1"/>
</dbReference>
<dbReference type="GO" id="GO:0003755">
    <property type="term" value="F:peptidyl-prolyl cis-trans isomerase activity"/>
    <property type="evidence" value="ECO:0007669"/>
    <property type="project" value="UniProtKB-UniRule"/>
</dbReference>
<dbReference type="Pfam" id="PF00254">
    <property type="entry name" value="FKBP_C"/>
    <property type="match status" value="2"/>
</dbReference>
<keyword evidence="4 5" id="KW-0413">Isomerase</keyword>
<dbReference type="EC" id="5.2.1.8" evidence="6"/>
<comment type="caution">
    <text evidence="8">The sequence shown here is derived from an EMBL/GenBank/DDBJ whole genome shotgun (WGS) entry which is preliminary data.</text>
</comment>
<feature type="domain" description="PPIase FKBP-type" evidence="7">
    <location>
        <begin position="226"/>
        <end position="318"/>
    </location>
</feature>
<accession>A0A364RI52</accession>
<dbReference type="PANTHER" id="PTHR43811">
    <property type="entry name" value="FKBP-TYPE PEPTIDYL-PROLYL CIS-TRANS ISOMERASE FKPA"/>
    <property type="match status" value="1"/>
</dbReference>
<dbReference type="SUPFAM" id="SSF54534">
    <property type="entry name" value="FKBP-like"/>
    <property type="match status" value="2"/>
</dbReference>
<keyword evidence="9" id="KW-1185">Reference proteome</keyword>
<dbReference type="PROSITE" id="PS51257">
    <property type="entry name" value="PROKAR_LIPOPROTEIN"/>
    <property type="match status" value="1"/>
</dbReference>
<comment type="similarity">
    <text evidence="2 6">Belongs to the FKBP-type PPIase family.</text>
</comment>
<dbReference type="RefSeq" id="WP_112304035.1">
    <property type="nucleotide sequence ID" value="NZ_QMDV01000001.1"/>
</dbReference>
<evidence type="ECO:0000256" key="3">
    <source>
        <dbReference type="ARBA" id="ARBA00023110"/>
    </source>
</evidence>
<proteinExistence type="inferred from homology"/>
<protein>
    <recommendedName>
        <fullName evidence="6">Peptidyl-prolyl cis-trans isomerase</fullName>
        <ecNumber evidence="6">5.2.1.8</ecNumber>
    </recommendedName>
</protein>
<comment type="catalytic activity">
    <reaction evidence="1 5 6">
        <text>[protein]-peptidylproline (omega=180) = [protein]-peptidylproline (omega=0)</text>
        <dbReference type="Rhea" id="RHEA:16237"/>
        <dbReference type="Rhea" id="RHEA-COMP:10747"/>
        <dbReference type="Rhea" id="RHEA-COMP:10748"/>
        <dbReference type="ChEBI" id="CHEBI:83833"/>
        <dbReference type="ChEBI" id="CHEBI:83834"/>
        <dbReference type="EC" id="5.2.1.8"/>
    </reaction>
</comment>
<dbReference type="OrthoDB" id="9814548at2"/>
<organism evidence="8 9">
    <name type="scientific">Pontibacter arcticus</name>
    <dbReference type="NCBI Taxonomy" id="2080288"/>
    <lineage>
        <taxon>Bacteria</taxon>
        <taxon>Pseudomonadati</taxon>
        <taxon>Bacteroidota</taxon>
        <taxon>Cytophagia</taxon>
        <taxon>Cytophagales</taxon>
        <taxon>Hymenobacteraceae</taxon>
        <taxon>Pontibacter</taxon>
    </lineage>
</organism>